<proteinExistence type="predicted"/>
<dbReference type="Proteomes" id="UP000256913">
    <property type="component" value="Unassembled WGS sequence"/>
</dbReference>
<sequence length="60" mass="6784">MLIHKDDITAALRARGQDDRADWVQRTLPDQVDAARNDGLLKLLDLDLTTMRPIEEPAKS</sequence>
<evidence type="ECO:0000313" key="1">
    <source>
        <dbReference type="EMBL" id="REF94623.1"/>
    </source>
</evidence>
<comment type="caution">
    <text evidence="1">The sequence shown here is derived from an EMBL/GenBank/DDBJ whole genome shotgun (WGS) entry which is preliminary data.</text>
</comment>
<dbReference type="AlphaFoldDB" id="A0A3D9ZFK9"/>
<dbReference type="EMBL" id="QUMQ01000001">
    <property type="protein sequence ID" value="REF94623.1"/>
    <property type="molecule type" value="Genomic_DNA"/>
</dbReference>
<keyword evidence="2" id="KW-1185">Reference proteome</keyword>
<accession>A0A3D9ZFK9</accession>
<dbReference type="RefSeq" id="WP_116066407.1">
    <property type="nucleotide sequence ID" value="NZ_BONB01000039.1"/>
</dbReference>
<name>A0A3D9ZFK9_9ACTN</name>
<reference evidence="1 2" key="1">
    <citation type="submission" date="2018-08" db="EMBL/GenBank/DDBJ databases">
        <title>Sequencing the genomes of 1000 actinobacteria strains.</title>
        <authorList>
            <person name="Klenk H.-P."/>
        </authorList>
    </citation>
    <scope>NUCLEOTIDE SEQUENCE [LARGE SCALE GENOMIC DNA]</scope>
    <source>
        <strain evidence="1 2">DSM 44099</strain>
    </source>
</reference>
<dbReference type="OrthoDB" id="5196537at2"/>
<organism evidence="1 2">
    <name type="scientific">Asanoa ferruginea</name>
    <dbReference type="NCBI Taxonomy" id="53367"/>
    <lineage>
        <taxon>Bacteria</taxon>
        <taxon>Bacillati</taxon>
        <taxon>Actinomycetota</taxon>
        <taxon>Actinomycetes</taxon>
        <taxon>Micromonosporales</taxon>
        <taxon>Micromonosporaceae</taxon>
        <taxon>Asanoa</taxon>
    </lineage>
</organism>
<gene>
    <name evidence="1" type="ORF">DFJ67_0563</name>
</gene>
<evidence type="ECO:0000313" key="2">
    <source>
        <dbReference type="Proteomes" id="UP000256913"/>
    </source>
</evidence>
<protein>
    <submittedName>
        <fullName evidence="1">Uncharacterized protein</fullName>
    </submittedName>
</protein>